<accession>A0A1H8JNA3</accession>
<dbReference type="STRING" id="1077947.SAMN05216227_102622"/>
<dbReference type="EMBL" id="FOCO01000026">
    <property type="protein sequence ID" value="SEN82025.1"/>
    <property type="molecule type" value="Genomic_DNA"/>
</dbReference>
<protein>
    <submittedName>
        <fullName evidence="1">Uncharacterized protein</fullName>
    </submittedName>
</protein>
<dbReference type="Proteomes" id="UP000183002">
    <property type="component" value="Unassembled WGS sequence"/>
</dbReference>
<organism evidence="1 2">
    <name type="scientific">Pseudorhodobacter antarcticus</name>
    <dbReference type="NCBI Taxonomy" id="1077947"/>
    <lineage>
        <taxon>Bacteria</taxon>
        <taxon>Pseudomonadati</taxon>
        <taxon>Pseudomonadota</taxon>
        <taxon>Alphaproteobacteria</taxon>
        <taxon>Rhodobacterales</taxon>
        <taxon>Paracoccaceae</taxon>
        <taxon>Pseudorhodobacter</taxon>
    </lineage>
</organism>
<dbReference type="AlphaFoldDB" id="A0A1H8JNA3"/>
<name>A0A1H8JNA3_9RHOB</name>
<evidence type="ECO:0000313" key="1">
    <source>
        <dbReference type="EMBL" id="SEN82025.1"/>
    </source>
</evidence>
<proteinExistence type="predicted"/>
<keyword evidence="2" id="KW-1185">Reference proteome</keyword>
<evidence type="ECO:0000313" key="2">
    <source>
        <dbReference type="Proteomes" id="UP000183002"/>
    </source>
</evidence>
<gene>
    <name evidence="1" type="ORF">SAMN05216227_102622</name>
</gene>
<reference evidence="1 2" key="1">
    <citation type="submission" date="2016-10" db="EMBL/GenBank/DDBJ databases">
        <authorList>
            <person name="de Groot N.N."/>
        </authorList>
    </citation>
    <scope>NUCLEOTIDE SEQUENCE [LARGE SCALE GENOMIC DNA]</scope>
    <source>
        <strain evidence="1 2">CGMCC 1.10836</strain>
    </source>
</reference>
<sequence>MVADEPRRLLPSNLGLSLQYASDDDLEKLRDAVLQEMMRRNLPQKADPVAPDKRRIGKVDSTAHDLTRSQVSLVRSSIEAGVKPSVLSKQFGISLAAIRAVLAQQ</sequence>